<gene>
    <name evidence="9" type="ORF">C8Z91_03425</name>
</gene>
<evidence type="ECO:0000313" key="10">
    <source>
        <dbReference type="Proteomes" id="UP000244184"/>
    </source>
</evidence>
<evidence type="ECO:0000313" key="9">
    <source>
        <dbReference type="EMBL" id="PUA40524.1"/>
    </source>
</evidence>
<feature type="transmembrane region" description="Helical" evidence="8">
    <location>
        <begin position="133"/>
        <end position="151"/>
    </location>
</feature>
<name>A0A2T6G8P6_9BACL</name>
<accession>A0A2T6G8P6</accession>
<dbReference type="FunFam" id="1.10.3470.10:FF:000001">
    <property type="entry name" value="Vitamin B12 ABC transporter permease BtuC"/>
    <property type="match status" value="1"/>
</dbReference>
<dbReference type="InterPro" id="IPR037294">
    <property type="entry name" value="ABC_BtuC-like"/>
</dbReference>
<keyword evidence="6 8" id="KW-1133">Transmembrane helix</keyword>
<dbReference type="GO" id="GO:0005886">
    <property type="term" value="C:plasma membrane"/>
    <property type="evidence" value="ECO:0007669"/>
    <property type="project" value="UniProtKB-SubCell"/>
</dbReference>
<feature type="transmembrane region" description="Helical" evidence="8">
    <location>
        <begin position="21"/>
        <end position="42"/>
    </location>
</feature>
<evidence type="ECO:0000256" key="6">
    <source>
        <dbReference type="ARBA" id="ARBA00022989"/>
    </source>
</evidence>
<dbReference type="AlphaFoldDB" id="A0A2T6G8P6"/>
<reference evidence="9 10" key="1">
    <citation type="submission" date="2018-03" db="EMBL/GenBank/DDBJ databases">
        <title>Genome sequence of Paenibacillus elgii strain AC13 an antimicrobial compound producing bacteria.</title>
        <authorList>
            <person name="Kurokawa A.S."/>
            <person name="Araujo J.F."/>
            <person name="Costa R.A."/>
            <person name="Ortega D.B."/>
            <person name="Pires A.S."/>
            <person name="Pappas G.J.Jr."/>
            <person name="Franco O.L."/>
            <person name="Barreto C."/>
            <person name="Magalhaes B.S."/>
            <person name="Kruger R.H."/>
        </authorList>
    </citation>
    <scope>NUCLEOTIDE SEQUENCE [LARGE SCALE GENOMIC DNA]</scope>
    <source>
        <strain evidence="9 10">AC13</strain>
    </source>
</reference>
<evidence type="ECO:0000256" key="4">
    <source>
        <dbReference type="ARBA" id="ARBA00022475"/>
    </source>
</evidence>
<dbReference type="EMBL" id="PYHP01000009">
    <property type="protein sequence ID" value="PUA40524.1"/>
    <property type="molecule type" value="Genomic_DNA"/>
</dbReference>
<dbReference type="PANTHER" id="PTHR30472">
    <property type="entry name" value="FERRIC ENTEROBACTIN TRANSPORT SYSTEM PERMEASE PROTEIN"/>
    <property type="match status" value="1"/>
</dbReference>
<sequence length="349" mass="36380">MDYSVQPHTETRAVRRRAARIALVAAAGFVLLTVALLLSVAVGSTSMPISSVLTALLHEDGSRTHSIIRNIRIPRTVVTALVGANLAVAGALMQAVTRNPLASPGVFGINAGASVAVVFVAVTYPFVTGGYTVAAAFVGGAAAAVVVFAMASGFKGAHMEVNLALTGVAIQAILSAATQALLIFNETKTDSVLFWLAGSVSGRKWEHVQTLLWWGVPALAVAFALGRSASILSLGEDMARGLGQSVWKARSLITLVVILLAGVSVAVAGPIGFVGLIVPHIARYLTGADYRAVIPLSALLGAVLLLLADLASRFVLFPYETPVGVVTALIGTPYFIYLARRRRKEGNDE</sequence>
<comment type="caution">
    <text evidence="9">The sequence shown here is derived from an EMBL/GenBank/DDBJ whole genome shotgun (WGS) entry which is preliminary data.</text>
</comment>
<comment type="similarity">
    <text evidence="2">Belongs to the binding-protein-dependent transport system permease family. FecCD subfamily.</text>
</comment>
<keyword evidence="4" id="KW-1003">Cell membrane</keyword>
<keyword evidence="5 8" id="KW-0812">Transmembrane</keyword>
<feature type="transmembrane region" description="Helical" evidence="8">
    <location>
        <begin position="252"/>
        <end position="278"/>
    </location>
</feature>
<evidence type="ECO:0000256" key="8">
    <source>
        <dbReference type="SAM" id="Phobius"/>
    </source>
</evidence>
<evidence type="ECO:0000256" key="7">
    <source>
        <dbReference type="ARBA" id="ARBA00023136"/>
    </source>
</evidence>
<feature type="transmembrane region" description="Helical" evidence="8">
    <location>
        <begin position="73"/>
        <end position="93"/>
    </location>
</feature>
<protein>
    <submittedName>
        <fullName evidence="9">Iron-siderophore ABC transporter permease</fullName>
    </submittedName>
</protein>
<feature type="transmembrane region" description="Helical" evidence="8">
    <location>
        <begin position="290"/>
        <end position="311"/>
    </location>
</feature>
<evidence type="ECO:0000256" key="5">
    <source>
        <dbReference type="ARBA" id="ARBA00022692"/>
    </source>
</evidence>
<dbReference type="PANTHER" id="PTHR30472:SF1">
    <property type="entry name" value="FE(3+) DICITRATE TRANSPORT SYSTEM PERMEASE PROTEIN FECC-RELATED"/>
    <property type="match status" value="1"/>
</dbReference>
<organism evidence="9 10">
    <name type="scientific">Paenibacillus elgii</name>
    <dbReference type="NCBI Taxonomy" id="189691"/>
    <lineage>
        <taxon>Bacteria</taxon>
        <taxon>Bacillati</taxon>
        <taxon>Bacillota</taxon>
        <taxon>Bacilli</taxon>
        <taxon>Bacillales</taxon>
        <taxon>Paenibacillaceae</taxon>
        <taxon>Paenibacillus</taxon>
    </lineage>
</organism>
<dbReference type="Proteomes" id="UP000244184">
    <property type="component" value="Unassembled WGS sequence"/>
</dbReference>
<dbReference type="RefSeq" id="WP_108530261.1">
    <property type="nucleotide sequence ID" value="NZ_PYHP01000009.1"/>
</dbReference>
<dbReference type="SUPFAM" id="SSF81345">
    <property type="entry name" value="ABC transporter involved in vitamin B12 uptake, BtuC"/>
    <property type="match status" value="1"/>
</dbReference>
<dbReference type="GO" id="GO:0022857">
    <property type="term" value="F:transmembrane transporter activity"/>
    <property type="evidence" value="ECO:0007669"/>
    <property type="project" value="InterPro"/>
</dbReference>
<keyword evidence="3" id="KW-0813">Transport</keyword>
<dbReference type="Gene3D" id="1.10.3470.10">
    <property type="entry name" value="ABC transporter involved in vitamin B12 uptake, BtuC"/>
    <property type="match status" value="1"/>
</dbReference>
<dbReference type="CDD" id="cd06550">
    <property type="entry name" value="TM_ABC_iron-siderophores_like"/>
    <property type="match status" value="1"/>
</dbReference>
<dbReference type="Pfam" id="PF01032">
    <property type="entry name" value="FecCD"/>
    <property type="match status" value="1"/>
</dbReference>
<dbReference type="GO" id="GO:0033214">
    <property type="term" value="P:siderophore-iron import into cell"/>
    <property type="evidence" value="ECO:0007669"/>
    <property type="project" value="TreeGrafter"/>
</dbReference>
<evidence type="ECO:0000256" key="3">
    <source>
        <dbReference type="ARBA" id="ARBA00022448"/>
    </source>
</evidence>
<feature type="transmembrane region" description="Helical" evidence="8">
    <location>
        <begin position="163"/>
        <end position="184"/>
    </location>
</feature>
<dbReference type="InterPro" id="IPR000522">
    <property type="entry name" value="ABC_transptr_permease_BtuC"/>
</dbReference>
<keyword evidence="7 8" id="KW-0472">Membrane</keyword>
<feature type="transmembrane region" description="Helical" evidence="8">
    <location>
        <begin position="105"/>
        <end position="127"/>
    </location>
</feature>
<comment type="subcellular location">
    <subcellularLocation>
        <location evidence="1">Cell membrane</location>
        <topology evidence="1">Multi-pass membrane protein</topology>
    </subcellularLocation>
</comment>
<proteinExistence type="inferred from homology"/>
<feature type="transmembrane region" description="Helical" evidence="8">
    <location>
        <begin position="323"/>
        <end position="339"/>
    </location>
</feature>
<evidence type="ECO:0000256" key="1">
    <source>
        <dbReference type="ARBA" id="ARBA00004651"/>
    </source>
</evidence>
<evidence type="ECO:0000256" key="2">
    <source>
        <dbReference type="ARBA" id="ARBA00007935"/>
    </source>
</evidence>